<organism evidence="2">
    <name type="scientific">gut metagenome</name>
    <dbReference type="NCBI Taxonomy" id="749906"/>
    <lineage>
        <taxon>unclassified sequences</taxon>
        <taxon>metagenomes</taxon>
        <taxon>organismal metagenomes</taxon>
    </lineage>
</organism>
<sequence length="359" mass="39261">MPKEEAIDMQTDKVMKSSNSLKGLLTAIFLLLVTVSGQAQFLRTSYFMEGTHYRQQLNPALAPGHGYLNLPVIGSLNATINSSSLGFQDIIDIIDNSDDANYFTNPDFIDRLDATNNLNVNLSTDILSAGWYKGKNFWSFNIGLHNDIGASIPKSMFEFMNTVNSLSGSDWNRLRDLNATVNGQSLRINSYAEVGLGFARNINSRLTVGGRLKALLGVANMKLDIHNISVNSNISGWDGQTDLGSLSPEQLAALRGHANINVDATLESSSKLLELKQEEGSDYINEFDFGSFGFAGFGSAIDLGASYKLTKRLTLSASILDLGFIKWSKGTPAWPKLLVVKVTNSQQKTQVLPKNLPIR</sequence>
<comment type="caution">
    <text evidence="2">The sequence shown here is derived from an EMBL/GenBank/DDBJ whole genome shotgun (WGS) entry which is preliminary data.</text>
</comment>
<dbReference type="Pfam" id="PF18990">
    <property type="entry name" value="DUF5723"/>
    <property type="match status" value="1"/>
</dbReference>
<evidence type="ECO:0000259" key="1">
    <source>
        <dbReference type="Pfam" id="PF18990"/>
    </source>
</evidence>
<dbReference type="EMBL" id="AMCI01001614">
    <property type="protein sequence ID" value="EJX05001.1"/>
    <property type="molecule type" value="Genomic_DNA"/>
</dbReference>
<gene>
    <name evidence="2" type="ORF">EVA_06898</name>
</gene>
<name>J9CXK2_9ZZZZ</name>
<evidence type="ECO:0000313" key="2">
    <source>
        <dbReference type="EMBL" id="EJX05001.1"/>
    </source>
</evidence>
<dbReference type="AlphaFoldDB" id="J9CXK2"/>
<accession>J9CXK2</accession>
<protein>
    <recommendedName>
        <fullName evidence="1">DUF5723 domain-containing protein</fullName>
    </recommendedName>
</protein>
<dbReference type="InterPro" id="IPR043781">
    <property type="entry name" value="DUF5723"/>
</dbReference>
<feature type="domain" description="DUF5723" evidence="1">
    <location>
        <begin position="59"/>
        <end position="331"/>
    </location>
</feature>
<reference evidence="2" key="1">
    <citation type="journal article" date="2012" name="PLoS ONE">
        <title>Gene sets for utilization of primary and secondary nutrition supplies in the distal gut of endangered iberian lynx.</title>
        <authorList>
            <person name="Alcaide M."/>
            <person name="Messina E."/>
            <person name="Richter M."/>
            <person name="Bargiela R."/>
            <person name="Peplies J."/>
            <person name="Huws S.A."/>
            <person name="Newbold C.J."/>
            <person name="Golyshin P.N."/>
            <person name="Simon M.A."/>
            <person name="Lopez G."/>
            <person name="Yakimov M.M."/>
            <person name="Ferrer M."/>
        </authorList>
    </citation>
    <scope>NUCLEOTIDE SEQUENCE</scope>
</reference>
<proteinExistence type="predicted"/>